<gene>
    <name evidence="12" type="ORF">BE221DRAFT_190436</name>
    <name evidence="11" type="ORF">OT_ostta05g01320</name>
</gene>
<evidence type="ECO:0000256" key="6">
    <source>
        <dbReference type="ARBA" id="ARBA00023125"/>
    </source>
</evidence>
<organism evidence="11 13">
    <name type="scientific">Ostreococcus tauri</name>
    <name type="common">Marine green alga</name>
    <dbReference type="NCBI Taxonomy" id="70448"/>
    <lineage>
        <taxon>Eukaryota</taxon>
        <taxon>Viridiplantae</taxon>
        <taxon>Chlorophyta</taxon>
        <taxon>Mamiellophyceae</taxon>
        <taxon>Mamiellales</taxon>
        <taxon>Bathycoccaceae</taxon>
        <taxon>Ostreococcus</taxon>
    </lineage>
</organism>
<dbReference type="InterPro" id="IPR014001">
    <property type="entry name" value="Helicase_ATP-bd"/>
</dbReference>
<reference evidence="11 13" key="1">
    <citation type="journal article" date="2006" name="Proc. Natl. Acad. Sci. U.S.A.">
        <title>Genome analysis of the smallest free-living eukaryote Ostreococcus tauri unveils many unique features.</title>
        <authorList>
            <person name="Derelle E."/>
            <person name="Ferraz C."/>
            <person name="Rombauts S."/>
            <person name="Rouze P."/>
            <person name="Worden A.Z."/>
            <person name="Robbens S."/>
            <person name="Partensky F."/>
            <person name="Degroeve S."/>
            <person name="Echeynie S."/>
            <person name="Cooke R."/>
            <person name="Saeys Y."/>
            <person name="Wuyts J."/>
            <person name="Jabbari K."/>
            <person name="Bowler C."/>
            <person name="Panaud O."/>
            <person name="Piegu B."/>
            <person name="Ball S.G."/>
            <person name="Ral J.-P."/>
            <person name="Bouget F.-Y."/>
            <person name="Piganeau G."/>
            <person name="De Baets B."/>
            <person name="Picard A."/>
            <person name="Delseny M."/>
            <person name="Demaille J."/>
            <person name="Van de Peer Y."/>
            <person name="Moreau H."/>
        </authorList>
    </citation>
    <scope>NUCLEOTIDE SEQUENCE [LARGE SCALE GENOMIC DNA]</scope>
    <source>
        <strain evidence="11 13">OTTH0595</strain>
    </source>
</reference>
<feature type="region of interest" description="Disordered" evidence="8">
    <location>
        <begin position="1"/>
        <end position="114"/>
    </location>
</feature>
<accession>A0A090M750</accession>
<evidence type="ECO:0000259" key="9">
    <source>
        <dbReference type="PROSITE" id="PS51192"/>
    </source>
</evidence>
<keyword evidence="1" id="KW-0547">Nucleotide-binding</keyword>
<keyword evidence="7" id="KW-0234">DNA repair</keyword>
<evidence type="ECO:0000259" key="10">
    <source>
        <dbReference type="PROSITE" id="PS51194"/>
    </source>
</evidence>
<reference evidence="12" key="3">
    <citation type="submission" date="2017-04" db="EMBL/GenBank/DDBJ databases">
        <title>Population genomics of picophytoplankton unveils novel chromosome hypervariability.</title>
        <authorList>
            <consortium name="DOE Joint Genome Institute"/>
            <person name="Blanc-Mathieu R."/>
            <person name="Krasovec M."/>
            <person name="Hebrard M."/>
            <person name="Yau S."/>
            <person name="Desgranges E."/>
            <person name="Martin J."/>
            <person name="Schackwitz W."/>
            <person name="Kuo A."/>
            <person name="Salin G."/>
            <person name="Donnadieu C."/>
            <person name="Desdevises Y."/>
            <person name="Sanchez-Ferandin S."/>
            <person name="Moreau H."/>
            <person name="Rivals E."/>
            <person name="Grigoriev I.V."/>
            <person name="Grimsley N."/>
            <person name="Eyre-Walker A."/>
            <person name="Piganeau G."/>
        </authorList>
    </citation>
    <scope>NUCLEOTIDE SEQUENCE [LARGE SCALE GENOMIC DNA]</scope>
    <source>
        <strain evidence="12">RCC 1115</strain>
    </source>
</reference>
<dbReference type="OrthoDB" id="495638at2759"/>
<dbReference type="PROSITE" id="PS51192">
    <property type="entry name" value="HELICASE_ATP_BIND_1"/>
    <property type="match status" value="1"/>
</dbReference>
<dbReference type="AlphaFoldDB" id="A0A090M750"/>
<dbReference type="InterPro" id="IPR011545">
    <property type="entry name" value="DEAD/DEAH_box_helicase_dom"/>
</dbReference>
<dbReference type="InterPro" id="IPR036101">
    <property type="entry name" value="CarD-like/TRCF_RID_sf"/>
</dbReference>
<evidence type="ECO:0000313" key="13">
    <source>
        <dbReference type="Proteomes" id="UP000009170"/>
    </source>
</evidence>
<keyword evidence="13" id="KW-1185">Reference proteome</keyword>
<dbReference type="InterPro" id="IPR027417">
    <property type="entry name" value="P-loop_NTPase"/>
</dbReference>
<dbReference type="CDD" id="cd17991">
    <property type="entry name" value="DEXHc_TRCF"/>
    <property type="match status" value="1"/>
</dbReference>
<evidence type="ECO:0000313" key="12">
    <source>
        <dbReference type="EMBL" id="OUS48080.1"/>
    </source>
</evidence>
<dbReference type="InParanoid" id="A0A090M750"/>
<dbReference type="PANTHER" id="PTHR47964:SF1">
    <property type="entry name" value="ATP-DEPENDENT DNA HELICASE HOMOLOG RECG, CHLOROPLASTIC"/>
    <property type="match status" value="1"/>
</dbReference>
<dbReference type="Proteomes" id="UP000009170">
    <property type="component" value="Unassembled WGS sequence"/>
</dbReference>
<dbReference type="Gene3D" id="3.40.50.300">
    <property type="entry name" value="P-loop containing nucleotide triphosphate hydrolases"/>
    <property type="match status" value="2"/>
</dbReference>
<evidence type="ECO:0000256" key="5">
    <source>
        <dbReference type="ARBA" id="ARBA00022840"/>
    </source>
</evidence>
<evidence type="ECO:0000256" key="1">
    <source>
        <dbReference type="ARBA" id="ARBA00022741"/>
    </source>
</evidence>
<dbReference type="InterPro" id="IPR001650">
    <property type="entry name" value="Helicase_C-like"/>
</dbReference>
<dbReference type="SMART" id="SM00490">
    <property type="entry name" value="HELICc"/>
    <property type="match status" value="1"/>
</dbReference>
<evidence type="ECO:0000313" key="11">
    <source>
        <dbReference type="EMBL" id="CEF97899.1"/>
    </source>
</evidence>
<evidence type="ECO:0000256" key="3">
    <source>
        <dbReference type="ARBA" id="ARBA00022801"/>
    </source>
</evidence>
<dbReference type="SMART" id="SM01058">
    <property type="entry name" value="CarD_TRCF"/>
    <property type="match status" value="1"/>
</dbReference>
<accession>A0A454Y198</accession>
<keyword evidence="6" id="KW-0238">DNA-binding</keyword>
<evidence type="ECO:0000256" key="2">
    <source>
        <dbReference type="ARBA" id="ARBA00022763"/>
    </source>
</evidence>
<feature type="compositionally biased region" description="Low complexity" evidence="8">
    <location>
        <begin position="75"/>
        <end position="88"/>
    </location>
</feature>
<feature type="compositionally biased region" description="Low complexity" evidence="8">
    <location>
        <begin position="1"/>
        <end position="18"/>
    </location>
</feature>
<dbReference type="SMART" id="SM00487">
    <property type="entry name" value="DEXDc"/>
    <property type="match status" value="1"/>
</dbReference>
<dbReference type="InterPro" id="IPR003711">
    <property type="entry name" value="CarD-like/TRCF_RID"/>
</dbReference>
<sequence>MSASTAARGVAAPRARASLANSLAPPKLARAHARASPRVARAVTSSSDGADGASSSSPSPRRVARRVPRGDGDGAKASASGSEAKASAPKVRKVRKLSAAVKEGAKSRQVISADRREREAAALERFLVAQSKLFASSSVVGTADELIETALREETSTKDGGESAGERLKRLFKERRERGMGMVRDRFNDGGAVKDEYSDASFGADSEEYVEEMLESAAEVEEQNKRLREGYSESEFGVSNSIDPFKLVAGEFVVHRKYGIGQYLGLKVLPVDQPNGDTKNKPFLFLKYQDATAKISPEASRRLLYRFCSPGALVKPPKLNKLKDSTTWDLREKKTEATIRRLVVNQMVIYLQRLQTIRNPYELPPAESVEAFDKSFPYKLTPDQVRAVEDITIDLSRDAPMDRLVIGDVGFGKTEVAMRAIFHVASSGGGVFMMAPTTVLAKQHAANLAARFRPLGINVELVTRHVVKSRHTEIFEKFKEGTVQIIVGTHKLVNLDSEYYRKLKLLVIDEEQRFGVKHKDQISALKAEVDVLTLSATPIPRTLHMAMSGFRDASLVQTPPPERRPINTILAPQNDADITRAIEHELNRNGQVYYIVPRVSMMKEASERLNRLFPELRIMTCHGQMDGDQIDDAMEAFSSGTADVLIATTIVESGLDIPNCNTIIIENVQFFGLATLYQLRGRVGRAGRQAYAYMFYSSDESELTPAAQERLAALEECCGLGEGFRLSERDMGIRGVGTMFGEKQSGDVDNVGADLYLELLYKQLQRIDNLRIKTIAASDVRVETAGYEFGITPFYIATTQANDEVKAAIDSITVHEHIHAMLKLLQDTFGEPDEFSLSCLFAREMQILAGDLGIKAILLDYPKDPPIIDLITDASLMVKELLVEGTNGAYDVKIMDNGIRFKTMTDMTMHGKVMYVVSILRQITSSIPSFVKYL</sequence>
<dbReference type="Pfam" id="PF00270">
    <property type="entry name" value="DEAD"/>
    <property type="match status" value="1"/>
</dbReference>
<dbReference type="GO" id="GO:0006281">
    <property type="term" value="P:DNA repair"/>
    <property type="evidence" value="ECO:0007669"/>
    <property type="project" value="UniProtKB-KW"/>
</dbReference>
<dbReference type="GO" id="GO:0005524">
    <property type="term" value="F:ATP binding"/>
    <property type="evidence" value="ECO:0007669"/>
    <property type="project" value="UniProtKB-KW"/>
</dbReference>
<keyword evidence="4 11" id="KW-0347">Helicase</keyword>
<feature type="domain" description="Helicase ATP-binding" evidence="9">
    <location>
        <begin position="394"/>
        <end position="556"/>
    </location>
</feature>
<dbReference type="Pfam" id="PF02559">
    <property type="entry name" value="CarD_TRCF_RID"/>
    <property type="match status" value="1"/>
</dbReference>
<dbReference type="PROSITE" id="PS51194">
    <property type="entry name" value="HELICASE_CTER"/>
    <property type="match status" value="1"/>
</dbReference>
<evidence type="ECO:0000256" key="8">
    <source>
        <dbReference type="SAM" id="MobiDB-lite"/>
    </source>
</evidence>
<dbReference type="GO" id="GO:0016787">
    <property type="term" value="F:hydrolase activity"/>
    <property type="evidence" value="ECO:0007669"/>
    <property type="project" value="UniProtKB-KW"/>
</dbReference>
<proteinExistence type="predicted"/>
<dbReference type="SUPFAM" id="SSF52540">
    <property type="entry name" value="P-loop containing nucleoside triphosphate hydrolases"/>
    <property type="match status" value="1"/>
</dbReference>
<dbReference type="FunCoup" id="A0A090M750">
    <property type="interactions" value="303"/>
</dbReference>
<dbReference type="GO" id="GO:0003678">
    <property type="term" value="F:DNA helicase activity"/>
    <property type="evidence" value="ECO:0007669"/>
    <property type="project" value="TreeGrafter"/>
</dbReference>
<dbReference type="EMBL" id="CAID01000005">
    <property type="protein sequence ID" value="CEF97899.1"/>
    <property type="molecule type" value="Genomic_DNA"/>
</dbReference>
<dbReference type="Pfam" id="PF00271">
    <property type="entry name" value="Helicase_C"/>
    <property type="match status" value="1"/>
</dbReference>
<feature type="domain" description="Helicase C-terminal" evidence="10">
    <location>
        <begin position="577"/>
        <end position="732"/>
    </location>
</feature>
<dbReference type="Proteomes" id="UP000195557">
    <property type="component" value="Unassembled WGS sequence"/>
</dbReference>
<dbReference type="InterPro" id="IPR047112">
    <property type="entry name" value="RecG/Mfd"/>
</dbReference>
<keyword evidence="3" id="KW-0378">Hydrolase</keyword>
<feature type="compositionally biased region" description="Low complexity" evidence="8">
    <location>
        <begin position="45"/>
        <end position="61"/>
    </location>
</feature>
<name>A0A090M750_OSTTA</name>
<accession>A0A1Y5IET8</accession>
<dbReference type="PANTHER" id="PTHR47964">
    <property type="entry name" value="ATP-DEPENDENT DNA HELICASE HOMOLOG RECG, CHLOROPLASTIC"/>
    <property type="match status" value="1"/>
</dbReference>
<dbReference type="Gene3D" id="2.40.10.170">
    <property type="match status" value="1"/>
</dbReference>
<dbReference type="SUPFAM" id="SSF141259">
    <property type="entry name" value="CarD-like"/>
    <property type="match status" value="1"/>
</dbReference>
<reference evidence="11" key="2">
    <citation type="journal article" date="2014" name="BMC Genomics">
        <title>An improved genome of the model marine alga Ostreococcus tauri unfolds by assessing Illumina de novo assemblies.</title>
        <authorList>
            <person name="Blanc-Mathieu R."/>
            <person name="Verhelst B."/>
            <person name="Derelle E."/>
            <person name="Rombauts S."/>
            <person name="Bouget F.Y."/>
            <person name="Carre I."/>
            <person name="Chateau A."/>
            <person name="Eyre-Walker A."/>
            <person name="Grimsley N."/>
            <person name="Moreau H."/>
            <person name="Piegu B."/>
            <person name="Rivals E."/>
            <person name="Schackwitz W."/>
            <person name="Van de Peer Y."/>
            <person name="Piganeau G."/>
        </authorList>
    </citation>
    <scope>NUCLEOTIDE SEQUENCE</scope>
    <source>
        <strain evidence="11">RCC4221</strain>
    </source>
</reference>
<keyword evidence="2" id="KW-0227">DNA damage</keyword>
<dbReference type="GO" id="GO:0003677">
    <property type="term" value="F:DNA binding"/>
    <property type="evidence" value="ECO:0007669"/>
    <property type="project" value="UniProtKB-KW"/>
</dbReference>
<protein>
    <submittedName>
        <fullName evidence="11">Helicase, C-terminal</fullName>
    </submittedName>
    <submittedName>
        <fullName evidence="12">Putative helicase</fullName>
    </submittedName>
</protein>
<evidence type="ECO:0000256" key="4">
    <source>
        <dbReference type="ARBA" id="ARBA00022806"/>
    </source>
</evidence>
<keyword evidence="5" id="KW-0067">ATP-binding</keyword>
<dbReference type="EMBL" id="KZ155776">
    <property type="protein sequence ID" value="OUS48080.1"/>
    <property type="molecule type" value="Genomic_DNA"/>
</dbReference>
<evidence type="ECO:0000256" key="7">
    <source>
        <dbReference type="ARBA" id="ARBA00023204"/>
    </source>
</evidence>
<dbReference type="STRING" id="70448.A0A090M750"/>